<dbReference type="InterPro" id="IPR012349">
    <property type="entry name" value="Split_barrel_FMN-bd"/>
</dbReference>
<keyword evidence="4" id="KW-1185">Reference proteome</keyword>
<dbReference type="InterPro" id="IPR002563">
    <property type="entry name" value="Flavin_Rdtase-like_dom"/>
</dbReference>
<dbReference type="Gene3D" id="2.30.110.10">
    <property type="entry name" value="Electron Transport, Fmn-binding Protein, Chain A"/>
    <property type="match status" value="1"/>
</dbReference>
<dbReference type="AlphaFoldDB" id="A0A480AR58"/>
<evidence type="ECO:0000259" key="2">
    <source>
        <dbReference type="SMART" id="SM00903"/>
    </source>
</evidence>
<dbReference type="SUPFAM" id="SSF50475">
    <property type="entry name" value="FMN-binding split barrel"/>
    <property type="match status" value="1"/>
</dbReference>
<gene>
    <name evidence="3" type="ORF">AQPW35_03090</name>
</gene>
<dbReference type="SMART" id="SM00903">
    <property type="entry name" value="Flavin_Reduct"/>
    <property type="match status" value="1"/>
</dbReference>
<dbReference type="Pfam" id="PF01613">
    <property type="entry name" value="Flavin_Reduct"/>
    <property type="match status" value="1"/>
</dbReference>
<organism evidence="3 4">
    <name type="scientific">Pseudaquabacterium pictum</name>
    <dbReference type="NCBI Taxonomy" id="2315236"/>
    <lineage>
        <taxon>Bacteria</taxon>
        <taxon>Pseudomonadati</taxon>
        <taxon>Pseudomonadota</taxon>
        <taxon>Betaproteobacteria</taxon>
        <taxon>Burkholderiales</taxon>
        <taxon>Sphaerotilaceae</taxon>
        <taxon>Pseudaquabacterium</taxon>
    </lineage>
</organism>
<dbReference type="GO" id="GO:0010181">
    <property type="term" value="F:FMN binding"/>
    <property type="evidence" value="ECO:0007669"/>
    <property type="project" value="InterPro"/>
</dbReference>
<dbReference type="PANTHER" id="PTHR43812">
    <property type="entry name" value="BLR2425 PROTEIN"/>
    <property type="match status" value="1"/>
</dbReference>
<dbReference type="GO" id="GO:0016646">
    <property type="term" value="F:oxidoreductase activity, acting on the CH-NH group of donors, NAD or NADP as acceptor"/>
    <property type="evidence" value="ECO:0007669"/>
    <property type="project" value="UniProtKB-ARBA"/>
</dbReference>
<comment type="caution">
    <text evidence="3">The sequence shown here is derived from an EMBL/GenBank/DDBJ whole genome shotgun (WGS) entry which is preliminary data.</text>
</comment>
<evidence type="ECO:0000313" key="4">
    <source>
        <dbReference type="Proteomes" id="UP000301751"/>
    </source>
</evidence>
<dbReference type="OrthoDB" id="9794638at2"/>
<dbReference type="EMBL" id="BJCL01000001">
    <property type="protein sequence ID" value="GCL61228.1"/>
    <property type="molecule type" value="Genomic_DNA"/>
</dbReference>
<sequence length="222" mass="23582">MHYPTSARAPGLAHDPFKALAVPRPIGWIGTVDAAGVPNLAPYSFFNAISDRPPMVMFSSGGTKDSLRNILANGEFTCSIANQALTDAMNLSSAPVAPGVSEFGLAGLDAAPSMLVKPPRVAQAPAAFECRLWKTIELPLPEGKGGVPYTMVIGEVVAVYIDDQYIRNGIVDTGAMRPLARLGYMDYAVVSPESMFTLNRPTASADGQRADVQPGPWDGVYR</sequence>
<accession>A0A480AR58</accession>
<protein>
    <submittedName>
        <fullName evidence="3">Flavin reductase</fullName>
    </submittedName>
</protein>
<evidence type="ECO:0000256" key="1">
    <source>
        <dbReference type="SAM" id="MobiDB-lite"/>
    </source>
</evidence>
<evidence type="ECO:0000313" key="3">
    <source>
        <dbReference type="EMBL" id="GCL61228.1"/>
    </source>
</evidence>
<feature type="domain" description="Flavin reductase like" evidence="2">
    <location>
        <begin position="19"/>
        <end position="167"/>
    </location>
</feature>
<name>A0A480AR58_9BURK</name>
<dbReference type="PANTHER" id="PTHR43812:SF2">
    <property type="entry name" value="FLAVIN REDUCTASE LIKE DOMAIN-CONTAINING PROTEIN"/>
    <property type="match status" value="1"/>
</dbReference>
<reference evidence="4" key="1">
    <citation type="submission" date="2019-03" db="EMBL/GenBank/DDBJ databases">
        <title>Aquabacterium pictum sp.nov., the first bacteriochlorophyll a-containing freshwater bacterium in the genus Aquabacterium of the class Betaproteobacteria.</title>
        <authorList>
            <person name="Hirose S."/>
            <person name="Tank M."/>
            <person name="Hara E."/>
            <person name="Tamaki H."/>
            <person name="Takaichi S."/>
            <person name="Haruta S."/>
            <person name="Hanada S."/>
        </authorList>
    </citation>
    <scope>NUCLEOTIDE SEQUENCE [LARGE SCALE GENOMIC DNA]</scope>
    <source>
        <strain evidence="4">W35</strain>
    </source>
</reference>
<feature type="region of interest" description="Disordered" evidence="1">
    <location>
        <begin position="200"/>
        <end position="222"/>
    </location>
</feature>
<dbReference type="Proteomes" id="UP000301751">
    <property type="component" value="Unassembled WGS sequence"/>
</dbReference>
<proteinExistence type="predicted"/>
<dbReference type="RefSeq" id="WP_137730999.1">
    <property type="nucleotide sequence ID" value="NZ_BJCL01000001.1"/>
</dbReference>